<dbReference type="Proteomes" id="UP001429580">
    <property type="component" value="Unassembled WGS sequence"/>
</dbReference>
<comment type="caution">
    <text evidence="2">The sequence shown here is derived from an EMBL/GenBank/DDBJ whole genome shotgun (WGS) entry which is preliminary data.</text>
</comment>
<protein>
    <recommendedName>
        <fullName evidence="4">YtxH domain-containing protein</fullName>
    </recommendedName>
</protein>
<accession>A0ABX0V352</accession>
<dbReference type="EMBL" id="JAASQI010000007">
    <property type="protein sequence ID" value="NIJ59008.1"/>
    <property type="molecule type" value="Genomic_DNA"/>
</dbReference>
<evidence type="ECO:0008006" key="4">
    <source>
        <dbReference type="Google" id="ProtNLM"/>
    </source>
</evidence>
<reference evidence="2 3" key="1">
    <citation type="submission" date="2020-03" db="EMBL/GenBank/DDBJ databases">
        <title>Genomic Encyclopedia of Type Strains, Phase IV (KMG-IV): sequencing the most valuable type-strain genomes for metagenomic binning, comparative biology and taxonomic classification.</title>
        <authorList>
            <person name="Goeker M."/>
        </authorList>
    </citation>
    <scope>NUCLEOTIDE SEQUENCE [LARGE SCALE GENOMIC DNA]</scope>
    <source>
        <strain evidence="2 3">DSM 103870</strain>
    </source>
</reference>
<name>A0ABX0V352_9HYPH</name>
<gene>
    <name evidence="2" type="ORF">FHS82_002863</name>
</gene>
<proteinExistence type="predicted"/>
<organism evidence="2 3">
    <name type="scientific">Pseudochelatococcus lubricantis</name>
    <dbReference type="NCBI Taxonomy" id="1538102"/>
    <lineage>
        <taxon>Bacteria</taxon>
        <taxon>Pseudomonadati</taxon>
        <taxon>Pseudomonadota</taxon>
        <taxon>Alphaproteobacteria</taxon>
        <taxon>Hyphomicrobiales</taxon>
        <taxon>Chelatococcaceae</taxon>
        <taxon>Pseudochelatococcus</taxon>
    </lineage>
</organism>
<feature type="compositionally biased region" description="Low complexity" evidence="1">
    <location>
        <begin position="129"/>
        <end position="167"/>
    </location>
</feature>
<feature type="region of interest" description="Disordered" evidence="1">
    <location>
        <begin position="129"/>
        <end position="182"/>
    </location>
</feature>
<dbReference type="RefSeq" id="WP_166953984.1">
    <property type="nucleotide sequence ID" value="NZ_JAASQI010000007.1"/>
</dbReference>
<evidence type="ECO:0000313" key="2">
    <source>
        <dbReference type="EMBL" id="NIJ59008.1"/>
    </source>
</evidence>
<keyword evidence="3" id="KW-1185">Reference proteome</keyword>
<evidence type="ECO:0000313" key="3">
    <source>
        <dbReference type="Proteomes" id="UP001429580"/>
    </source>
</evidence>
<feature type="compositionally biased region" description="Low complexity" evidence="1">
    <location>
        <begin position="22"/>
        <end position="37"/>
    </location>
</feature>
<sequence>MSNKQDEQGIHYHYHFYGTGPGAQAGQQQGADAQQGDPQGGGFGPNPFAGGPFPGGAGSAGANLHAHPGADSFVKGLLIGAGAAWLLTNEAAQRTIMRTAVQLWTAVQGGVEELKEKLHDAEAEVAAAATAGPEAGAAAATRTPDAGAAGIGAAPEPAQEPARQPADSDPSVIAPRFFQAGN</sequence>
<evidence type="ECO:0000256" key="1">
    <source>
        <dbReference type="SAM" id="MobiDB-lite"/>
    </source>
</evidence>
<feature type="region of interest" description="Disordered" evidence="1">
    <location>
        <begin position="14"/>
        <end position="60"/>
    </location>
</feature>